<name>A0ACB9GZP3_CICIN</name>
<evidence type="ECO:0000313" key="2">
    <source>
        <dbReference type="Proteomes" id="UP001055811"/>
    </source>
</evidence>
<accession>A0ACB9GZP3</accession>
<reference evidence="1 2" key="2">
    <citation type="journal article" date="2022" name="Mol. Ecol. Resour.">
        <title>The genomes of chicory, endive, great burdock and yacon provide insights into Asteraceae paleo-polyploidization history and plant inulin production.</title>
        <authorList>
            <person name="Fan W."/>
            <person name="Wang S."/>
            <person name="Wang H."/>
            <person name="Wang A."/>
            <person name="Jiang F."/>
            <person name="Liu H."/>
            <person name="Zhao H."/>
            <person name="Xu D."/>
            <person name="Zhang Y."/>
        </authorList>
    </citation>
    <scope>NUCLEOTIDE SEQUENCE [LARGE SCALE GENOMIC DNA]</scope>
    <source>
        <strain evidence="2">cv. Punajuju</strain>
        <tissue evidence="1">Leaves</tissue>
    </source>
</reference>
<dbReference type="Proteomes" id="UP001055811">
    <property type="component" value="Linkage Group LG01"/>
</dbReference>
<gene>
    <name evidence="1" type="ORF">L2E82_01856</name>
</gene>
<dbReference type="EMBL" id="CM042009">
    <property type="protein sequence ID" value="KAI3789069.1"/>
    <property type="molecule type" value="Genomic_DNA"/>
</dbReference>
<keyword evidence="2" id="KW-1185">Reference proteome</keyword>
<proteinExistence type="predicted"/>
<organism evidence="1 2">
    <name type="scientific">Cichorium intybus</name>
    <name type="common">Chicory</name>
    <dbReference type="NCBI Taxonomy" id="13427"/>
    <lineage>
        <taxon>Eukaryota</taxon>
        <taxon>Viridiplantae</taxon>
        <taxon>Streptophyta</taxon>
        <taxon>Embryophyta</taxon>
        <taxon>Tracheophyta</taxon>
        <taxon>Spermatophyta</taxon>
        <taxon>Magnoliopsida</taxon>
        <taxon>eudicotyledons</taxon>
        <taxon>Gunneridae</taxon>
        <taxon>Pentapetalae</taxon>
        <taxon>asterids</taxon>
        <taxon>campanulids</taxon>
        <taxon>Asterales</taxon>
        <taxon>Asteraceae</taxon>
        <taxon>Cichorioideae</taxon>
        <taxon>Cichorieae</taxon>
        <taxon>Cichoriinae</taxon>
        <taxon>Cichorium</taxon>
    </lineage>
</organism>
<sequence>MRSAEMEHLWRSTEMEMGSMDGDGNGAALKTVLVVGALASSWKHQEKERAMVQGACFFRSGKQPLSNAWTMRIGGYLCLWPLEFQSNQKVSDQ</sequence>
<comment type="caution">
    <text evidence="1">The sequence shown here is derived from an EMBL/GenBank/DDBJ whole genome shotgun (WGS) entry which is preliminary data.</text>
</comment>
<reference evidence="2" key="1">
    <citation type="journal article" date="2022" name="Mol. Ecol. Resour.">
        <title>The genomes of chicory, endive, great burdock and yacon provide insights into Asteraceae palaeo-polyploidization history and plant inulin production.</title>
        <authorList>
            <person name="Fan W."/>
            <person name="Wang S."/>
            <person name="Wang H."/>
            <person name="Wang A."/>
            <person name="Jiang F."/>
            <person name="Liu H."/>
            <person name="Zhao H."/>
            <person name="Xu D."/>
            <person name="Zhang Y."/>
        </authorList>
    </citation>
    <scope>NUCLEOTIDE SEQUENCE [LARGE SCALE GENOMIC DNA]</scope>
    <source>
        <strain evidence="2">cv. Punajuju</strain>
    </source>
</reference>
<protein>
    <submittedName>
        <fullName evidence="1">Uncharacterized protein</fullName>
    </submittedName>
</protein>
<evidence type="ECO:0000313" key="1">
    <source>
        <dbReference type="EMBL" id="KAI3789069.1"/>
    </source>
</evidence>